<evidence type="ECO:0000256" key="1">
    <source>
        <dbReference type="SAM" id="MobiDB-lite"/>
    </source>
</evidence>
<proteinExistence type="predicted"/>
<evidence type="ECO:0000313" key="4">
    <source>
        <dbReference type="RefSeq" id="XP_013402391.1"/>
    </source>
</evidence>
<dbReference type="InParanoid" id="A0A1S3IWP5"/>
<accession>A0A1S3IWP5</accession>
<reference evidence="4" key="1">
    <citation type="submission" date="2025-08" db="UniProtKB">
        <authorList>
            <consortium name="RefSeq"/>
        </authorList>
    </citation>
    <scope>IDENTIFICATION</scope>
    <source>
        <tissue evidence="4">Gonads</tissue>
    </source>
</reference>
<keyword evidence="3" id="KW-1185">Reference proteome</keyword>
<feature type="region of interest" description="Disordered" evidence="1">
    <location>
        <begin position="99"/>
        <end position="118"/>
    </location>
</feature>
<organism evidence="3 4">
    <name type="scientific">Lingula anatina</name>
    <name type="common">Brachiopod</name>
    <name type="synonym">Lingula unguis</name>
    <dbReference type="NCBI Taxonomy" id="7574"/>
    <lineage>
        <taxon>Eukaryota</taxon>
        <taxon>Metazoa</taxon>
        <taxon>Spiralia</taxon>
        <taxon>Lophotrochozoa</taxon>
        <taxon>Brachiopoda</taxon>
        <taxon>Linguliformea</taxon>
        <taxon>Lingulata</taxon>
        <taxon>Lingulida</taxon>
        <taxon>Linguloidea</taxon>
        <taxon>Lingulidae</taxon>
        <taxon>Lingula</taxon>
    </lineage>
</organism>
<evidence type="ECO:0000313" key="3">
    <source>
        <dbReference type="Proteomes" id="UP000085678"/>
    </source>
</evidence>
<feature type="compositionally biased region" description="Basic and acidic residues" evidence="1">
    <location>
        <begin position="106"/>
        <end position="117"/>
    </location>
</feature>
<name>A0A1S3IWP5_LINAN</name>
<protein>
    <submittedName>
        <fullName evidence="4">Uncharacterized protein LOC106168014</fullName>
    </submittedName>
</protein>
<feature type="transmembrane region" description="Helical" evidence="2">
    <location>
        <begin position="25"/>
        <end position="44"/>
    </location>
</feature>
<dbReference type="AlphaFoldDB" id="A0A1S3IWP5"/>
<sequence>MHVTKWLILVLQLRHHQSQMPATRWQLSFIAVTLIVVAAIRHVLHWKSKQKKRKNQNLESNLASSLSKTSHLGYVCAQNTDVLRGDRYIGNTTAIGRDNKGYQSSTERRYESGSKDHKNIRHQPAYKIGQQIEIYLHQIIEQHYHRLICGFKKELFYCHFFITDYNNRIYFKHQNRSATHPRHSSNFLDRELL</sequence>
<keyword evidence="2" id="KW-0472">Membrane</keyword>
<dbReference type="KEGG" id="lak:106168014"/>
<dbReference type="RefSeq" id="XP_013402391.1">
    <property type="nucleotide sequence ID" value="XM_013546937.2"/>
</dbReference>
<dbReference type="GeneID" id="106168014"/>
<evidence type="ECO:0000256" key="2">
    <source>
        <dbReference type="SAM" id="Phobius"/>
    </source>
</evidence>
<gene>
    <name evidence="4" type="primary">LOC106168014</name>
</gene>
<keyword evidence="2" id="KW-0812">Transmembrane</keyword>
<dbReference type="Proteomes" id="UP000085678">
    <property type="component" value="Unplaced"/>
</dbReference>
<keyword evidence="2" id="KW-1133">Transmembrane helix</keyword>